<reference evidence="8" key="1">
    <citation type="submission" date="2020-03" db="EMBL/GenBank/DDBJ databases">
        <authorList>
            <person name="He L."/>
        </authorList>
    </citation>
    <scope>NUCLEOTIDE SEQUENCE</scope>
    <source>
        <strain evidence="8">CkLH20</strain>
    </source>
</reference>
<keyword evidence="9" id="KW-1185">Reference proteome</keyword>
<dbReference type="EMBL" id="JAATWM020000030">
    <property type="protein sequence ID" value="KAF9873650.1"/>
    <property type="molecule type" value="Genomic_DNA"/>
</dbReference>
<feature type="compositionally biased region" description="Basic and acidic residues" evidence="6">
    <location>
        <begin position="404"/>
        <end position="459"/>
    </location>
</feature>
<evidence type="ECO:0000256" key="4">
    <source>
        <dbReference type="ARBA" id="ARBA00014848"/>
    </source>
</evidence>
<dbReference type="InterPro" id="IPR011990">
    <property type="entry name" value="TPR-like_helical_dom_sf"/>
</dbReference>
<dbReference type="GO" id="GO:0006325">
    <property type="term" value="P:chromatin organization"/>
    <property type="evidence" value="ECO:0007669"/>
    <property type="project" value="InterPro"/>
</dbReference>
<feature type="compositionally biased region" description="Acidic residues" evidence="6">
    <location>
        <begin position="1966"/>
        <end position="2030"/>
    </location>
</feature>
<feature type="region of interest" description="Disordered" evidence="6">
    <location>
        <begin position="1835"/>
        <end position="2030"/>
    </location>
</feature>
<evidence type="ECO:0000256" key="6">
    <source>
        <dbReference type="SAM" id="MobiDB-lite"/>
    </source>
</evidence>
<feature type="region of interest" description="Disordered" evidence="6">
    <location>
        <begin position="1763"/>
        <end position="1822"/>
    </location>
</feature>
<comment type="similarity">
    <text evidence="3">Belongs to the HIR3 family.</text>
</comment>
<comment type="function">
    <text evidence="1">Has a role in a nucleosome assembly pathway that is required for the integrity of heterochromatin and proper chromosome segregation.</text>
</comment>
<evidence type="ECO:0000313" key="9">
    <source>
        <dbReference type="Proteomes" id="UP000781932"/>
    </source>
</evidence>
<dbReference type="GeneID" id="62164549"/>
<feature type="region of interest" description="Disordered" evidence="6">
    <location>
        <begin position="383"/>
        <end position="504"/>
    </location>
</feature>
<organism evidence="8 9">
    <name type="scientific">Colletotrichum karsti</name>
    <dbReference type="NCBI Taxonomy" id="1095194"/>
    <lineage>
        <taxon>Eukaryota</taxon>
        <taxon>Fungi</taxon>
        <taxon>Dikarya</taxon>
        <taxon>Ascomycota</taxon>
        <taxon>Pezizomycotina</taxon>
        <taxon>Sordariomycetes</taxon>
        <taxon>Hypocreomycetidae</taxon>
        <taxon>Glomerellales</taxon>
        <taxon>Glomerellaceae</taxon>
        <taxon>Colletotrichum</taxon>
        <taxon>Colletotrichum boninense species complex</taxon>
    </lineage>
</organism>
<feature type="chain" id="PRO_5040388405" description="Histone transcription regulator 3 homolog" evidence="7">
    <location>
        <begin position="16"/>
        <end position="2030"/>
    </location>
</feature>
<gene>
    <name evidence="8" type="ORF">CkaCkLH20_08760</name>
</gene>
<feature type="compositionally biased region" description="Polar residues" evidence="6">
    <location>
        <begin position="393"/>
        <end position="402"/>
    </location>
</feature>
<sequence length="2030" mass="228455">MVFLPLLAWTCGLLQTPDYLPRVAPEFSHPAVMVECNVSGVELSMVQLRSLSAQMSPKQTRDGLRVVPAFQAINVEPEENVDDEIDTTRELHVDEALKRFQTALKLHAQGPRFFDEAADAYDDLFKSEIFKYPEAATEYDRAEEHPDQLITDAALAGNLDLQVAEVDTTTSSLPQAFFLAHKNRGQFLLDKTRHAARAVGDSFFEKDEAIENMRHALTDFNAALDRDPSDAELWRRTARVAASLKSSRISRYCLEAAIELDDDPAVLEVEPPSLVEGFAGQQLKEQLKVLADDMALSHPIMGPWVKREMPDFIKRHLDPIPYLPNPIKDLESARTTIEEVGTTRLTITLPNASWVDLGMALIQFVLEKGQTSRAVVIELPEMEDDEDVVMESQPEQDSQVNGSEAKEGSADHETKPEDTNGEKKSAELDKTADDKEAAPEEPPKEEPPKVPETTRETRKGRSASQPTRKRSQSAAGIPENQDDESLVEKRSKRIRRRETAAAEEVIDTSAVQASQLAPYQAADHNLFQATKNMLENIGVTNQDTLDRISEVLDSLVSDERAAAIKNSATTDLRNAINSFSEENAKILLNKQAQASLSLSSFLEHAKGGSQKMSVIPPFKDTPGITAFAKRVNASWMTAQEVAYEWIKTICPSYLETKWSDAMKTAVVQVISRFDQDILQAINYDMECARKSDGQDNAFAFIKDIVEMLFEIHLDVYERITNPNSVVDYSIRVEAKGRLGRWLDIASALLRGSPQEGNEKLTARFLWAAIFSTTLTENASREYILQCWTSLRDFLAEGHVDQLLLPNNPVIPEISEAAADREISKLTTMDFFLGLFQDNVSDPIAVIDSLEPVLNPGSVYVSVPQEDASKHSEGTSSGRPKPKKVPIKDFASQGLQDLWRFLLGTSTELRLFLWSRLSDAYGTIKYSTKQFSCQLRAIEMLTADLGSDSYLKNAPETRPSLLLKMLKSLDDLLITALSLALNDNSAYDIVDDEHLKTTSAALAKLSCMLHASAMHEDEIRIGMTRVPPSSPSFQAFLNKLREIQVRVWCLQYTVVKVGVNQNRTMFPQPEMELADYLSAIHQVLGLRKCCKASNKIFLKMMRVELLKFKNIENWEDYLGQVLYDLHGLKLGVGVGEVQDHGCPPEKLEKRNAMQLVDKITVLARRMPRKDLLKSDLKTTIEHMQGAIGQTKSTPQMIHNLRNFTEYLKRPIHPLRLYQALTSSVQLDVVAVNTPESALAQHGWFFLLGMIALTRFKQVDLSKRQTPGATDDLRLAATFLRLQLQFTPDKWDAWFRLAECFDYELDEAVLWSADKMNKERGELLKFQRNSIHCYTLALSNSWEADIDDEDEDPLYELYHNFAMRLYASSREPLAMEPFQHADHERFFIENMGHGTFQKVLHDQMQDYKVWKYAAGLFKRAMRRKPQDWRNSFMLTKCLWKMYQKPLDQLTDKDRQTRPSVDYLISALEYAVEVVAAVPKSRHSDPILEPHYKIVSIIHKLVVRGDLTWQDGADILSRQPFGMELGDDITMDDIEDWEEYVIRNLHHLRDKDKSNWQHRIIMRHARLLFDEDGESPELVQAKAAFNVLRESMFTKTMVMNVWKCDAERPGRHHVYTAQYIRFMVKLLVVMNDRVNLEMVLRRLRKKGADFYHFSDLWQYCCMAYLRLLRQGFHIAPTLEDSFKSTSMEELEIMADRITEWAGGPSTDIPAFNCLKETIELKKLNGGLMKAGAIDDLINDCYALIYQEIGPTLPGPEPHEVLEARARARAREEADGGNDLKPMSSLGNLLNPSAAHDSGTNGDTGDKAAAAPEAAPRRRLGVRRPDIIRKAEQAFARFGETPKSAVAPSKSRVGSVSSGRNGGQTPPGDVDEGSDAEEQVEGGEEREDGEDTEMKDDTAVEADDGEDEEEGPGGQVTAASSPRGSIHDSADDESELSDIPDDWDEEPPPSMLFPNLRRSVDTARGNSGETTDEEEEDDEEGVEDDDEEGVEEGDEEGADEGAGEEEGEDEGEGMDEEDVEDEEEEAEEETLADE</sequence>
<evidence type="ECO:0000256" key="3">
    <source>
        <dbReference type="ARBA" id="ARBA00007335"/>
    </source>
</evidence>
<reference evidence="8" key="2">
    <citation type="submission" date="2020-11" db="EMBL/GenBank/DDBJ databases">
        <title>Whole genome sequencing of Colletotrichum sp.</title>
        <authorList>
            <person name="Li H."/>
        </authorList>
    </citation>
    <scope>NUCLEOTIDE SEQUENCE</scope>
    <source>
        <strain evidence="8">CkLH20</strain>
    </source>
</reference>
<dbReference type="OrthoDB" id="77564at2759"/>
<dbReference type="GO" id="GO:0031491">
    <property type="term" value="F:nucleosome binding"/>
    <property type="evidence" value="ECO:0007669"/>
    <property type="project" value="TreeGrafter"/>
</dbReference>
<dbReference type="GO" id="GO:0000417">
    <property type="term" value="C:HIR complex"/>
    <property type="evidence" value="ECO:0007669"/>
    <property type="project" value="TreeGrafter"/>
</dbReference>
<accession>A0A9P6I0N6</accession>
<dbReference type="RefSeq" id="XP_038743111.1">
    <property type="nucleotide sequence ID" value="XM_038891475.1"/>
</dbReference>
<dbReference type="Gene3D" id="1.25.40.10">
    <property type="entry name" value="Tetratricopeptide repeat domain"/>
    <property type="match status" value="1"/>
</dbReference>
<dbReference type="Proteomes" id="UP000781932">
    <property type="component" value="Unassembled WGS sequence"/>
</dbReference>
<dbReference type="PANTHER" id="PTHR15502">
    <property type="entry name" value="CALCINEURIN-BINDING PROTEIN CABIN 1-RELATED"/>
    <property type="match status" value="1"/>
</dbReference>
<evidence type="ECO:0000256" key="5">
    <source>
        <dbReference type="ARBA" id="ARBA00023242"/>
    </source>
</evidence>
<comment type="subcellular location">
    <subcellularLocation>
        <location evidence="2">Nucleus</location>
    </subcellularLocation>
</comment>
<keyword evidence="5" id="KW-0539">Nucleus</keyword>
<feature type="compositionally biased region" description="Acidic residues" evidence="6">
    <location>
        <begin position="1865"/>
        <end position="1907"/>
    </location>
</feature>
<dbReference type="PANTHER" id="PTHR15502:SF7">
    <property type="entry name" value="CALCINEURIN-BINDING PROTEIN CABIN-1"/>
    <property type="match status" value="1"/>
</dbReference>
<evidence type="ECO:0000256" key="7">
    <source>
        <dbReference type="SAM" id="SignalP"/>
    </source>
</evidence>
<dbReference type="GO" id="GO:0005634">
    <property type="term" value="C:nucleus"/>
    <property type="evidence" value="ECO:0007669"/>
    <property type="project" value="UniProtKB-SubCell"/>
</dbReference>
<protein>
    <recommendedName>
        <fullName evidence="4">Histone transcription regulator 3 homolog</fullName>
    </recommendedName>
</protein>
<evidence type="ECO:0000256" key="1">
    <source>
        <dbReference type="ARBA" id="ARBA00002687"/>
    </source>
</evidence>
<proteinExistence type="inferred from homology"/>
<dbReference type="InterPro" id="IPR033053">
    <property type="entry name" value="Hir3/CABIN1"/>
</dbReference>
<evidence type="ECO:0000313" key="8">
    <source>
        <dbReference type="EMBL" id="KAF9873650.1"/>
    </source>
</evidence>
<feature type="region of interest" description="Disordered" evidence="6">
    <location>
        <begin position="864"/>
        <end position="885"/>
    </location>
</feature>
<feature type="compositionally biased region" description="Acidic residues" evidence="6">
    <location>
        <begin position="1926"/>
        <end position="1943"/>
    </location>
</feature>
<keyword evidence="7" id="KW-0732">Signal</keyword>
<feature type="signal peptide" evidence="7">
    <location>
        <begin position="1"/>
        <end position="15"/>
    </location>
</feature>
<name>A0A9P6I0N6_9PEZI</name>
<comment type="caution">
    <text evidence="8">The sequence shown here is derived from an EMBL/GenBank/DDBJ whole genome shotgun (WGS) entry which is preliminary data.</text>
</comment>
<evidence type="ECO:0000256" key="2">
    <source>
        <dbReference type="ARBA" id="ARBA00004123"/>
    </source>
</evidence>